<dbReference type="InterPro" id="IPR054455">
    <property type="entry name" value="TraH_VirB8-like_dom"/>
</dbReference>
<keyword evidence="1" id="KW-1133">Transmembrane helix</keyword>
<protein>
    <submittedName>
        <fullName evidence="3">ORF phi</fullName>
    </submittedName>
</protein>
<keyword evidence="3" id="KW-0614">Plasmid</keyword>
<dbReference type="RefSeq" id="WP_002301636.1">
    <property type="nucleotide sequence ID" value="NZ_JYFL01000016.1"/>
</dbReference>
<keyword evidence="1" id="KW-0812">Transmembrane</keyword>
<feature type="transmembrane region" description="Helical" evidence="1">
    <location>
        <begin position="6"/>
        <end position="29"/>
    </location>
</feature>
<proteinExistence type="predicted"/>
<dbReference type="Pfam" id="PF22351">
    <property type="entry name" value="TraH_VirB8-like"/>
    <property type="match status" value="1"/>
</dbReference>
<evidence type="ECO:0000256" key="1">
    <source>
        <dbReference type="SAM" id="Phobius"/>
    </source>
</evidence>
<sequence length="183" mass="21055">MEFDKIKVSLFISTLVLLVVTIGMIVFGIKQGEQIRHLKSDLKSVQTELADKQAEQNTNQSESEKIIKEFYKTVYNYEKSQKEISMTTVKELATDNVYQELQNEINVNNSYSPQQNTIQKSSVNENEIKILAYASKDNSQQYLVTAPIHQVFNGTKNDFEINQIIQIKNQQITQRTTIQLGEE</sequence>
<name>A0A1U7PGU0_BACIU</name>
<dbReference type="AlphaFoldDB" id="A0A1U7PGU0"/>
<keyword evidence="1" id="KW-0472">Membrane</keyword>
<accession>A0A1U7PGU0</accession>
<feature type="domain" description="TraH VirB8-like" evidence="2">
    <location>
        <begin position="60"/>
        <end position="182"/>
    </location>
</feature>
<geneLocation type="plasmid" evidence="3">
    <name>pGMBsub04</name>
</geneLocation>
<evidence type="ECO:0000313" key="3">
    <source>
        <dbReference type="EMBL" id="SCV75064.1"/>
    </source>
</evidence>
<reference evidence="3" key="1">
    <citation type="journal article" date="2017" name="Food Chem.">
        <title>Molecular characterization of an unauthorized genetically modified Bacillus subtilis production strain identified in a vitamin B2 feed additive.</title>
        <authorList>
            <person name="Paracchini V."/>
            <person name="Petrillo M."/>
            <person name="Angers A."/>
            <person name="Patak A."/>
            <person name="Reiting R."/>
            <person name="Grohmann L."/>
        </authorList>
    </citation>
    <scope>NUCLEOTIDE SEQUENCE</scope>
    <source>
        <plasmid>pGMBsub04</plasmid>
        <plasmid evidence="3">putative pmx45</plasmid>
    </source>
</reference>
<organism evidence="3">
    <name type="scientific">Bacillus subtilis</name>
    <dbReference type="NCBI Taxonomy" id="1423"/>
    <lineage>
        <taxon>Bacteria</taxon>
        <taxon>Bacillati</taxon>
        <taxon>Bacillota</taxon>
        <taxon>Bacilli</taxon>
        <taxon>Bacillales</taxon>
        <taxon>Bacillaceae</taxon>
        <taxon>Bacillus</taxon>
    </lineage>
</organism>
<dbReference type="EMBL" id="LT622643">
    <property type="protein sequence ID" value="SCV75064.1"/>
    <property type="molecule type" value="Genomic_DNA"/>
</dbReference>
<evidence type="ECO:0000259" key="2">
    <source>
        <dbReference type="Pfam" id="PF22351"/>
    </source>
</evidence>